<evidence type="ECO:0000256" key="2">
    <source>
        <dbReference type="SAM" id="MobiDB-lite"/>
    </source>
</evidence>
<feature type="domain" description="CCHC-type" evidence="3">
    <location>
        <begin position="460"/>
        <end position="475"/>
    </location>
</feature>
<dbReference type="InterPro" id="IPR001878">
    <property type="entry name" value="Znf_CCHC"/>
</dbReference>
<feature type="region of interest" description="Disordered" evidence="2">
    <location>
        <begin position="397"/>
        <end position="431"/>
    </location>
</feature>
<dbReference type="EMBL" id="MDYQ01000454">
    <property type="protein sequence ID" value="PRP74559.1"/>
    <property type="molecule type" value="Genomic_DNA"/>
</dbReference>
<feature type="non-terminal residue" evidence="4">
    <location>
        <position position="506"/>
    </location>
</feature>
<dbReference type="SUPFAM" id="SSF57756">
    <property type="entry name" value="Retrovirus zinc finger-like domains"/>
    <property type="match status" value="1"/>
</dbReference>
<gene>
    <name evidence="4" type="ORF">PROFUN_16158</name>
</gene>
<keyword evidence="5" id="KW-1185">Reference proteome</keyword>
<proteinExistence type="predicted"/>
<comment type="caution">
    <text evidence="4">The sequence shown here is derived from an EMBL/GenBank/DDBJ whole genome shotgun (WGS) entry which is preliminary data.</text>
</comment>
<name>A0A2P6MS73_9EUKA</name>
<evidence type="ECO:0000313" key="4">
    <source>
        <dbReference type="EMBL" id="PRP74559.1"/>
    </source>
</evidence>
<evidence type="ECO:0000256" key="1">
    <source>
        <dbReference type="PROSITE-ProRule" id="PRU00047"/>
    </source>
</evidence>
<dbReference type="SMART" id="SM00343">
    <property type="entry name" value="ZnF_C2HC"/>
    <property type="match status" value="1"/>
</dbReference>
<feature type="compositionally biased region" description="Low complexity" evidence="2">
    <location>
        <begin position="49"/>
        <end position="64"/>
    </location>
</feature>
<dbReference type="InterPro" id="IPR036875">
    <property type="entry name" value="Znf_CCHC_sf"/>
</dbReference>
<keyword evidence="1" id="KW-0863">Zinc-finger</keyword>
<evidence type="ECO:0000259" key="3">
    <source>
        <dbReference type="PROSITE" id="PS50158"/>
    </source>
</evidence>
<reference evidence="4 5" key="1">
    <citation type="journal article" date="2018" name="Genome Biol. Evol.">
        <title>Multiple Roots of Fruiting Body Formation in Amoebozoa.</title>
        <authorList>
            <person name="Hillmann F."/>
            <person name="Forbes G."/>
            <person name="Novohradska S."/>
            <person name="Ferling I."/>
            <person name="Riege K."/>
            <person name="Groth M."/>
            <person name="Westermann M."/>
            <person name="Marz M."/>
            <person name="Spaller T."/>
            <person name="Winckler T."/>
            <person name="Schaap P."/>
            <person name="Glockner G."/>
        </authorList>
    </citation>
    <scope>NUCLEOTIDE SEQUENCE [LARGE SCALE GENOMIC DNA]</scope>
    <source>
        <strain evidence="4 5">Jena</strain>
    </source>
</reference>
<feature type="compositionally biased region" description="Polar residues" evidence="2">
    <location>
        <begin position="402"/>
        <end position="424"/>
    </location>
</feature>
<keyword evidence="1" id="KW-0479">Metal-binding</keyword>
<dbReference type="AlphaFoldDB" id="A0A2P6MS73"/>
<protein>
    <recommendedName>
        <fullName evidence="3">CCHC-type domain-containing protein</fullName>
    </recommendedName>
</protein>
<dbReference type="Proteomes" id="UP000241769">
    <property type="component" value="Unassembled WGS sequence"/>
</dbReference>
<organism evidence="4 5">
    <name type="scientific">Planoprotostelium fungivorum</name>
    <dbReference type="NCBI Taxonomy" id="1890364"/>
    <lineage>
        <taxon>Eukaryota</taxon>
        <taxon>Amoebozoa</taxon>
        <taxon>Evosea</taxon>
        <taxon>Variosea</taxon>
        <taxon>Cavosteliida</taxon>
        <taxon>Cavosteliaceae</taxon>
        <taxon>Planoprotostelium</taxon>
    </lineage>
</organism>
<dbReference type="PROSITE" id="PS50158">
    <property type="entry name" value="ZF_CCHC"/>
    <property type="match status" value="1"/>
</dbReference>
<dbReference type="GO" id="GO:0003676">
    <property type="term" value="F:nucleic acid binding"/>
    <property type="evidence" value="ECO:0007669"/>
    <property type="project" value="InterPro"/>
</dbReference>
<evidence type="ECO:0000313" key="5">
    <source>
        <dbReference type="Proteomes" id="UP000241769"/>
    </source>
</evidence>
<accession>A0A2P6MS73</accession>
<feature type="region of interest" description="Disordered" evidence="2">
    <location>
        <begin position="22"/>
        <end position="86"/>
    </location>
</feature>
<dbReference type="GO" id="GO:0008270">
    <property type="term" value="F:zinc ion binding"/>
    <property type="evidence" value="ECO:0007669"/>
    <property type="project" value="UniProtKB-KW"/>
</dbReference>
<dbReference type="InParanoid" id="A0A2P6MS73"/>
<feature type="region of interest" description="Disordered" evidence="2">
    <location>
        <begin position="210"/>
        <end position="236"/>
    </location>
</feature>
<sequence>MPLSTLAKPGVGTRVIAQIRRSIEKKNSRRADKAAARAAARTLRKETAKQVSPSPDPVEPSVDDSTARDASSDASPSEMETSSITQKELTSLYDEVAALRTQLSIVQQHATDLEVELIDERSLHQAIPQPVALPRPTTSSLPATPSLRDLPVYAQSGVRPIPTVTQVPTVVPPVIEQDSLQVDHLGAGIIPSTTPVDVLPRFLTESRARRPLKESLSKHERKVTASTSKPEPLPNKCSNEQLQAHLTRLDNHFYYSFDNSQAVSIYLPQLTSFFAQGYHRCIDSQSKLTTVQWDDILNTIWRNFYNESAIFDALRRLDHISMSPNQTVQQFHTYLLEMASQGHITDMAYLGRKFVSGLLPNIREHLGLVPANMSLSATFENAKLAEEAYTQIRNHQRHAAKPNNSVAAVKTPATSPKPVSTSTAEYVRPRGTADPNGILHLVDGKISNEDRAFRDKHNLCRRCGNPGHRSKGCPNGRKIPDPQWVRKTFTKGAVNSMVAATGSVLR</sequence>
<keyword evidence="1" id="KW-0862">Zinc</keyword>
<feature type="compositionally biased region" description="Basic and acidic residues" evidence="2">
    <location>
        <begin position="22"/>
        <end position="35"/>
    </location>
</feature>